<feature type="domain" description="HNH nuclease" evidence="1">
    <location>
        <begin position="54"/>
        <end position="102"/>
    </location>
</feature>
<organism evidence="2 3">
    <name type="scientific">Bacillus phage Moonbeam</name>
    <dbReference type="NCBI Taxonomy" id="1540091"/>
    <lineage>
        <taxon>Viruses</taxon>
        <taxon>Duplodnaviria</taxon>
        <taxon>Heunggongvirae</taxon>
        <taxon>Uroviricota</taxon>
        <taxon>Caudoviricetes</taxon>
        <taxon>Herelleviridae</taxon>
        <taxon>Bastillevirinae</taxon>
        <taxon>Moonbeamvirus</taxon>
        <taxon>Moonbeamvirus moonbeam</taxon>
    </lineage>
</organism>
<dbReference type="OrthoDB" id="21336at10239"/>
<evidence type="ECO:0000313" key="3">
    <source>
        <dbReference type="Proteomes" id="UP000030207"/>
    </source>
</evidence>
<dbReference type="GeneID" id="24608157"/>
<keyword evidence="3" id="KW-1185">Reference proteome</keyword>
<keyword evidence="2" id="KW-0378">Hydrolase</keyword>
<dbReference type="RefSeq" id="YP_009151745.1">
    <property type="nucleotide sequence ID" value="NC_027374.1"/>
</dbReference>
<proteinExistence type="predicted"/>
<name>A0A0A0RNA9_9CAUD</name>
<dbReference type="KEGG" id="vg:24608157"/>
<dbReference type="InterPro" id="IPR010902">
    <property type="entry name" value="NUMOD4"/>
</dbReference>
<keyword evidence="2" id="KW-0255">Endonuclease</keyword>
<dbReference type="EMBL" id="KM236246">
    <property type="protein sequence ID" value="AIW03580.1"/>
    <property type="molecule type" value="Genomic_DNA"/>
</dbReference>
<dbReference type="Pfam" id="PF07463">
    <property type="entry name" value="NUMOD4"/>
    <property type="match status" value="1"/>
</dbReference>
<sequence length="236" mass="26711">MEEMWKPLKDIVENGDNYEISNLGKVRNIKTGRLLSLKSGRTGYVSVMLSLKAKNKTYRVHRLVTLAFLPNPTSKTQVNHKDGVKDNNVLSNLEWATPLENIQHASETGLRDGTKGSGNYQAKLTEDQVVDIKQRLMAGETIVSLAERYKVSVATISYIHQGRVWSQVKVKGFTEIKGRAVGERASTAVLTAKQVKEIRRVYSIGILDCRQLSEMFNVSFQTIWNVVNYKTWKHVE</sequence>
<dbReference type="Proteomes" id="UP000030207">
    <property type="component" value="Segment"/>
</dbReference>
<dbReference type="SUPFAM" id="SSF54060">
    <property type="entry name" value="His-Me finger endonucleases"/>
    <property type="match status" value="1"/>
</dbReference>
<dbReference type="Gene3D" id="3.90.75.20">
    <property type="match status" value="1"/>
</dbReference>
<keyword evidence="2" id="KW-0540">Nuclease</keyword>
<accession>A0A0A0RNA9</accession>
<evidence type="ECO:0000313" key="2">
    <source>
        <dbReference type="EMBL" id="AIW03580.1"/>
    </source>
</evidence>
<dbReference type="Pfam" id="PF13392">
    <property type="entry name" value="HNH_3"/>
    <property type="match status" value="1"/>
</dbReference>
<dbReference type="InterPro" id="IPR044925">
    <property type="entry name" value="His-Me_finger_sf"/>
</dbReference>
<reference evidence="2 3" key="1">
    <citation type="submission" date="2014-07" db="EMBL/GenBank/DDBJ databases">
        <title>Complete Genome of Bacillus megaterium Myophage Moonbeam.</title>
        <authorList>
            <person name="Cadungog J.N."/>
            <person name="Khatemi B.E."/>
            <person name="Hernandez A.C."/>
            <person name="Everett G.F.K."/>
        </authorList>
    </citation>
    <scope>NUCLEOTIDE SEQUENCE [LARGE SCALE GENOMIC DNA]</scope>
</reference>
<dbReference type="GO" id="GO:0016788">
    <property type="term" value="F:hydrolase activity, acting on ester bonds"/>
    <property type="evidence" value="ECO:0007669"/>
    <property type="project" value="InterPro"/>
</dbReference>
<dbReference type="InterPro" id="IPR003615">
    <property type="entry name" value="HNH_nuc"/>
</dbReference>
<evidence type="ECO:0000259" key="1">
    <source>
        <dbReference type="SMART" id="SM00507"/>
    </source>
</evidence>
<dbReference type="GO" id="GO:0004519">
    <property type="term" value="F:endonuclease activity"/>
    <property type="evidence" value="ECO:0007669"/>
    <property type="project" value="UniProtKB-KW"/>
</dbReference>
<protein>
    <submittedName>
        <fullName evidence="2">HNH homing endonuclease</fullName>
    </submittedName>
</protein>
<gene>
    <name evidence="2" type="ORF">CPT_Moonbeam182</name>
</gene>
<dbReference type="SMART" id="SM00507">
    <property type="entry name" value="HNHc"/>
    <property type="match status" value="1"/>
</dbReference>